<comment type="caution">
    <text evidence="3">The sequence shown here is derived from an EMBL/GenBank/DDBJ whole genome shotgun (WGS) entry which is preliminary data.</text>
</comment>
<dbReference type="AlphaFoldDB" id="A0A9N7NWG7"/>
<keyword evidence="2" id="KW-1133">Transmembrane helix</keyword>
<gene>
    <name evidence="3" type="ORF">SHERM_05172</name>
</gene>
<dbReference type="PANTHER" id="PTHR47481:SF31">
    <property type="entry name" value="OS01G0873500 PROTEIN"/>
    <property type="match status" value="1"/>
</dbReference>
<sequence>MASQTSSDSNNNTMTTNPSGIVHPQHQLISIKLTDANYLLWKQQTYSAIVGYGLKNFIAADSIPPPRFLSSGSGDPPTLDLEFATWVRQDQLLMLWLLSSLSENLLIMMVGKTTSREVSLFQNKITFSTSFLVLGVSITQLWLLLLQESSHTLSMKSMQCY</sequence>
<name>A0A9N7NWG7_STRHE</name>
<reference evidence="3" key="1">
    <citation type="submission" date="2019-12" db="EMBL/GenBank/DDBJ databases">
        <authorList>
            <person name="Scholes J."/>
        </authorList>
    </citation>
    <scope>NUCLEOTIDE SEQUENCE</scope>
</reference>
<feature type="region of interest" description="Disordered" evidence="1">
    <location>
        <begin position="1"/>
        <end position="21"/>
    </location>
</feature>
<keyword evidence="2" id="KW-0812">Transmembrane</keyword>
<feature type="transmembrane region" description="Helical" evidence="2">
    <location>
        <begin position="125"/>
        <end position="146"/>
    </location>
</feature>
<feature type="transmembrane region" description="Helical" evidence="2">
    <location>
        <begin position="92"/>
        <end position="110"/>
    </location>
</feature>
<dbReference type="EMBL" id="CACSLK010030875">
    <property type="protein sequence ID" value="CAA0838564.1"/>
    <property type="molecule type" value="Genomic_DNA"/>
</dbReference>
<dbReference type="Proteomes" id="UP001153555">
    <property type="component" value="Unassembled WGS sequence"/>
</dbReference>
<keyword evidence="2" id="KW-0472">Membrane</keyword>
<evidence type="ECO:0008006" key="5">
    <source>
        <dbReference type="Google" id="ProtNLM"/>
    </source>
</evidence>
<accession>A0A9N7NWG7</accession>
<keyword evidence="4" id="KW-1185">Reference proteome</keyword>
<organism evidence="3 4">
    <name type="scientific">Striga hermonthica</name>
    <name type="common">Purple witchweed</name>
    <name type="synonym">Buchnera hermonthica</name>
    <dbReference type="NCBI Taxonomy" id="68872"/>
    <lineage>
        <taxon>Eukaryota</taxon>
        <taxon>Viridiplantae</taxon>
        <taxon>Streptophyta</taxon>
        <taxon>Embryophyta</taxon>
        <taxon>Tracheophyta</taxon>
        <taxon>Spermatophyta</taxon>
        <taxon>Magnoliopsida</taxon>
        <taxon>eudicotyledons</taxon>
        <taxon>Gunneridae</taxon>
        <taxon>Pentapetalae</taxon>
        <taxon>asterids</taxon>
        <taxon>lamiids</taxon>
        <taxon>Lamiales</taxon>
        <taxon>Orobanchaceae</taxon>
        <taxon>Buchnereae</taxon>
        <taxon>Striga</taxon>
    </lineage>
</organism>
<feature type="compositionally biased region" description="Low complexity" evidence="1">
    <location>
        <begin position="1"/>
        <end position="17"/>
    </location>
</feature>
<dbReference type="PANTHER" id="PTHR47481">
    <property type="match status" value="1"/>
</dbReference>
<dbReference type="OrthoDB" id="1845088at2759"/>
<evidence type="ECO:0000256" key="2">
    <source>
        <dbReference type="SAM" id="Phobius"/>
    </source>
</evidence>
<evidence type="ECO:0000313" key="4">
    <source>
        <dbReference type="Proteomes" id="UP001153555"/>
    </source>
</evidence>
<protein>
    <recommendedName>
        <fullName evidence="5">Retrotransposon Copia-like N-terminal domain-containing protein</fullName>
    </recommendedName>
</protein>
<proteinExistence type="predicted"/>
<evidence type="ECO:0000256" key="1">
    <source>
        <dbReference type="SAM" id="MobiDB-lite"/>
    </source>
</evidence>
<evidence type="ECO:0000313" key="3">
    <source>
        <dbReference type="EMBL" id="CAA0838564.1"/>
    </source>
</evidence>